<comment type="caution">
    <text evidence="9">The sequence shown here is derived from an EMBL/GenBank/DDBJ whole genome shotgun (WGS) entry which is preliminary data.</text>
</comment>
<comment type="function">
    <text evidence="1 6">Catalyzes the insertion of molybdate into adenylated molybdopterin with the concomitant release of AMP.</text>
</comment>
<feature type="region of interest" description="Disordered" evidence="7">
    <location>
        <begin position="338"/>
        <end position="360"/>
    </location>
</feature>
<dbReference type="Pfam" id="PF03453">
    <property type="entry name" value="MoeA_N"/>
    <property type="match status" value="1"/>
</dbReference>
<comment type="cofactor">
    <cofactor evidence="6">
        <name>Mg(2+)</name>
        <dbReference type="ChEBI" id="CHEBI:18420"/>
    </cofactor>
</comment>
<dbReference type="EC" id="2.10.1.1" evidence="6"/>
<evidence type="ECO:0000313" key="9">
    <source>
        <dbReference type="EMBL" id="EYF05972.1"/>
    </source>
</evidence>
<dbReference type="SUPFAM" id="SSF63882">
    <property type="entry name" value="MoeA N-terminal region -like"/>
    <property type="match status" value="1"/>
</dbReference>
<reference evidence="9 10" key="1">
    <citation type="submission" date="2013-05" db="EMBL/GenBank/DDBJ databases">
        <title>Genome assembly of Chondromyces apiculatus DSM 436.</title>
        <authorList>
            <person name="Sharma G."/>
            <person name="Khatri I."/>
            <person name="Kaur C."/>
            <person name="Mayilraj S."/>
            <person name="Subramanian S."/>
        </authorList>
    </citation>
    <scope>NUCLEOTIDE SEQUENCE [LARGE SCALE GENOMIC DNA]</scope>
    <source>
        <strain evidence="9 10">DSM 436</strain>
    </source>
</reference>
<dbReference type="Gene3D" id="3.90.105.10">
    <property type="entry name" value="Molybdopterin biosynthesis moea protein, domain 2"/>
    <property type="match status" value="1"/>
</dbReference>
<keyword evidence="6" id="KW-0808">Transferase</keyword>
<sequence length="659" mass="68952">MMKQEQFLSVVDRDEAERRFRAALAPLAPVGVEEVMLGATLGRVLAEDVASPVDVPGFDRSNMDGFAVRAEDTFGASEQEPRRLRCLAEAVQMGDLPRGVVEPGCAMAIPTGGVVPRGADAVVMVEHTRLEGGDVLVEKPVAPGRAITWAGTDIAQGEVVLRAFEVLTSRETGVLAAMGRDRVRVFLRPRVAILSTGDEIVPPGAPLGAGKIYDSNQVILADAVREAGGEPVPCGITRDDPAAVRAALLDALAAADMVLLSGGTSKGPGDLNVRVLEETLEAPGILAHGVALKPGKPLCLAASDRKAVVVLPGFPTSAIFTFHEFVAPVIRALAGRAEPGAGGGSGASPATSPARGARERGWSRARLPVAMISEGGRTEYVLVRLTEDDAGRAVAYPIGKGSGSVTAWSQADGYFVIPRGVERLEAGDEVDILPVAGASPRRVDLVVIGSHCMGLDVLLGRLSRRGITSKLIAVGSEGGLAAVRRGECDAAGVHLYDAVTGSYNAPFMGPGLVLARGYGRLQGVVYRAGDARFEGREAAEAVREAAQTPSVMMINRNRGSGTRALYDELLGDARPAGYAVEASSHHAIGAAVAQGRADFGIAIELVARERGLGFLPLREERFDMVIAEARAGRPGVRALLEELGSEEVRRALRARGLRA</sequence>
<comment type="pathway">
    <text evidence="2 6">Cofactor biosynthesis; molybdopterin biosynthesis.</text>
</comment>
<dbReference type="Pfam" id="PF12727">
    <property type="entry name" value="PBP_like"/>
    <property type="match status" value="1"/>
</dbReference>
<dbReference type="STRING" id="1192034.CAP_2431"/>
<dbReference type="InterPro" id="IPR036135">
    <property type="entry name" value="MoeA_linker/N_sf"/>
</dbReference>
<comment type="catalytic activity">
    <reaction evidence="5">
        <text>adenylyl-molybdopterin + molybdate = Mo-molybdopterin + AMP + H(+)</text>
        <dbReference type="Rhea" id="RHEA:35047"/>
        <dbReference type="ChEBI" id="CHEBI:15378"/>
        <dbReference type="ChEBI" id="CHEBI:36264"/>
        <dbReference type="ChEBI" id="CHEBI:62727"/>
        <dbReference type="ChEBI" id="CHEBI:71302"/>
        <dbReference type="ChEBI" id="CHEBI:456215"/>
        <dbReference type="EC" id="2.10.1.1"/>
    </reaction>
</comment>
<dbReference type="SUPFAM" id="SSF53850">
    <property type="entry name" value="Periplasmic binding protein-like II"/>
    <property type="match status" value="1"/>
</dbReference>
<comment type="similarity">
    <text evidence="3 6">Belongs to the MoeA family.</text>
</comment>
<dbReference type="eggNOG" id="COG0303">
    <property type="taxonomic scope" value="Bacteria"/>
</dbReference>
<keyword evidence="10" id="KW-1185">Reference proteome</keyword>
<proteinExistence type="inferred from homology"/>
<evidence type="ECO:0000256" key="2">
    <source>
        <dbReference type="ARBA" id="ARBA00005046"/>
    </source>
</evidence>
<dbReference type="InterPro" id="IPR036688">
    <property type="entry name" value="MoeA_C_domain_IV_sf"/>
</dbReference>
<evidence type="ECO:0000259" key="8">
    <source>
        <dbReference type="SMART" id="SM00852"/>
    </source>
</evidence>
<dbReference type="Gene3D" id="2.40.340.10">
    <property type="entry name" value="MoeA, C-terminal, domain IV"/>
    <property type="match status" value="1"/>
</dbReference>
<dbReference type="Gene3D" id="2.170.190.11">
    <property type="entry name" value="Molybdopterin biosynthesis moea protein, domain 3"/>
    <property type="match status" value="1"/>
</dbReference>
<dbReference type="InterPro" id="IPR005110">
    <property type="entry name" value="MoeA_linker/N"/>
</dbReference>
<evidence type="ECO:0000256" key="1">
    <source>
        <dbReference type="ARBA" id="ARBA00002901"/>
    </source>
</evidence>
<dbReference type="Gene3D" id="3.40.980.10">
    <property type="entry name" value="MoaB/Mog-like domain"/>
    <property type="match status" value="1"/>
</dbReference>
<name>A0A017TAP0_9BACT</name>
<dbReference type="eggNOG" id="COG1910">
    <property type="taxonomic scope" value="Bacteria"/>
</dbReference>
<evidence type="ECO:0000313" key="10">
    <source>
        <dbReference type="Proteomes" id="UP000019678"/>
    </source>
</evidence>
<dbReference type="InterPro" id="IPR038987">
    <property type="entry name" value="MoeA-like"/>
</dbReference>
<dbReference type="EMBL" id="ASRX01000019">
    <property type="protein sequence ID" value="EYF05972.1"/>
    <property type="molecule type" value="Genomic_DNA"/>
</dbReference>
<gene>
    <name evidence="9" type="ORF">CAP_2431</name>
</gene>
<dbReference type="UniPathway" id="UPA00344"/>
<dbReference type="SUPFAM" id="SSF63867">
    <property type="entry name" value="MoeA C-terminal domain-like"/>
    <property type="match status" value="1"/>
</dbReference>
<keyword evidence="6" id="KW-0500">Molybdenum</keyword>
<dbReference type="Proteomes" id="UP000019678">
    <property type="component" value="Unassembled WGS sequence"/>
</dbReference>
<accession>A0A017TAP0</accession>
<keyword evidence="4 6" id="KW-0501">Molybdenum cofactor biosynthesis</keyword>
<dbReference type="PANTHER" id="PTHR10192">
    <property type="entry name" value="MOLYBDOPTERIN BIOSYNTHESIS PROTEIN"/>
    <property type="match status" value="1"/>
</dbReference>
<evidence type="ECO:0000256" key="5">
    <source>
        <dbReference type="ARBA" id="ARBA00047317"/>
    </source>
</evidence>
<dbReference type="InterPro" id="IPR005111">
    <property type="entry name" value="MoeA_C_domain_IV"/>
</dbReference>
<feature type="domain" description="MoaB/Mog" evidence="8">
    <location>
        <begin position="192"/>
        <end position="332"/>
    </location>
</feature>
<dbReference type="AlphaFoldDB" id="A0A017TAP0"/>
<dbReference type="SMART" id="SM00852">
    <property type="entry name" value="MoCF_biosynth"/>
    <property type="match status" value="1"/>
</dbReference>
<dbReference type="NCBIfam" id="NF011068">
    <property type="entry name" value="PRK14498.1"/>
    <property type="match status" value="1"/>
</dbReference>
<dbReference type="GO" id="GO:0061599">
    <property type="term" value="F:molybdopterin molybdotransferase activity"/>
    <property type="evidence" value="ECO:0007669"/>
    <property type="project" value="UniProtKB-UniRule"/>
</dbReference>
<dbReference type="InterPro" id="IPR001453">
    <property type="entry name" value="MoaB/Mog_dom"/>
</dbReference>
<dbReference type="InterPro" id="IPR024370">
    <property type="entry name" value="PBP_domain"/>
</dbReference>
<dbReference type="PANTHER" id="PTHR10192:SF5">
    <property type="entry name" value="GEPHYRIN"/>
    <property type="match status" value="1"/>
</dbReference>
<evidence type="ECO:0000256" key="3">
    <source>
        <dbReference type="ARBA" id="ARBA00010763"/>
    </source>
</evidence>
<keyword evidence="6" id="KW-0479">Metal-binding</keyword>
<evidence type="ECO:0000256" key="7">
    <source>
        <dbReference type="SAM" id="MobiDB-lite"/>
    </source>
</evidence>
<keyword evidence="6" id="KW-0460">Magnesium</keyword>
<dbReference type="GO" id="GO:0006777">
    <property type="term" value="P:Mo-molybdopterin cofactor biosynthetic process"/>
    <property type="evidence" value="ECO:0007669"/>
    <property type="project" value="UniProtKB-UniRule"/>
</dbReference>
<evidence type="ECO:0000256" key="6">
    <source>
        <dbReference type="RuleBase" id="RU365090"/>
    </source>
</evidence>
<dbReference type="CDD" id="cd00887">
    <property type="entry name" value="MoeA"/>
    <property type="match status" value="1"/>
</dbReference>
<dbReference type="SUPFAM" id="SSF53218">
    <property type="entry name" value="Molybdenum cofactor biosynthesis proteins"/>
    <property type="match status" value="1"/>
</dbReference>
<evidence type="ECO:0000256" key="4">
    <source>
        <dbReference type="ARBA" id="ARBA00023150"/>
    </source>
</evidence>
<dbReference type="GO" id="GO:0005737">
    <property type="term" value="C:cytoplasm"/>
    <property type="evidence" value="ECO:0007669"/>
    <property type="project" value="TreeGrafter"/>
</dbReference>
<dbReference type="GO" id="GO:0046872">
    <property type="term" value="F:metal ion binding"/>
    <property type="evidence" value="ECO:0007669"/>
    <property type="project" value="UniProtKB-UniRule"/>
</dbReference>
<dbReference type="Pfam" id="PF00994">
    <property type="entry name" value="MoCF_biosynth"/>
    <property type="match status" value="1"/>
</dbReference>
<dbReference type="Pfam" id="PF03454">
    <property type="entry name" value="MoeA_C"/>
    <property type="match status" value="1"/>
</dbReference>
<organism evidence="9 10">
    <name type="scientific">Chondromyces apiculatus DSM 436</name>
    <dbReference type="NCBI Taxonomy" id="1192034"/>
    <lineage>
        <taxon>Bacteria</taxon>
        <taxon>Pseudomonadati</taxon>
        <taxon>Myxococcota</taxon>
        <taxon>Polyangia</taxon>
        <taxon>Polyangiales</taxon>
        <taxon>Polyangiaceae</taxon>
        <taxon>Chondromyces</taxon>
    </lineage>
</organism>
<protein>
    <recommendedName>
        <fullName evidence="6">Molybdopterin molybdenumtransferase</fullName>
        <ecNumber evidence="6">2.10.1.1</ecNumber>
    </recommendedName>
</protein>
<dbReference type="InterPro" id="IPR036425">
    <property type="entry name" value="MoaB/Mog-like_dom_sf"/>
</dbReference>
<dbReference type="NCBIfam" id="TIGR00177">
    <property type="entry name" value="molyb_syn"/>
    <property type="match status" value="1"/>
</dbReference>